<dbReference type="PANTHER" id="PTHR11632:SF51">
    <property type="entry name" value="SUCCINATE DEHYDROGENASE [UBIQUINONE] FLAVOPROTEIN SUBUNIT, MITOCHONDRIAL"/>
    <property type="match status" value="1"/>
</dbReference>
<dbReference type="InParanoid" id="H0EY03"/>
<dbReference type="PANTHER" id="PTHR11632">
    <property type="entry name" value="SUCCINATE DEHYDROGENASE 2 FLAVOPROTEIN SUBUNIT"/>
    <property type="match status" value="1"/>
</dbReference>
<evidence type="ECO:0000256" key="1">
    <source>
        <dbReference type="ARBA" id="ARBA00022630"/>
    </source>
</evidence>
<dbReference type="Gene3D" id="3.50.50.60">
    <property type="entry name" value="FAD/NAD(P)-binding domain"/>
    <property type="match status" value="1"/>
</dbReference>
<dbReference type="Pfam" id="PF00890">
    <property type="entry name" value="FAD_binding_2"/>
    <property type="match status" value="1"/>
</dbReference>
<accession>H0EY03</accession>
<organism evidence="4 5">
    <name type="scientific">Glarea lozoyensis (strain ATCC 74030 / MF5533)</name>
    <dbReference type="NCBI Taxonomy" id="1104152"/>
    <lineage>
        <taxon>Eukaryota</taxon>
        <taxon>Fungi</taxon>
        <taxon>Dikarya</taxon>
        <taxon>Ascomycota</taxon>
        <taxon>Pezizomycotina</taxon>
        <taxon>Leotiomycetes</taxon>
        <taxon>Helotiales</taxon>
        <taxon>Helotiaceae</taxon>
        <taxon>Glarea</taxon>
    </lineage>
</organism>
<protein>
    <submittedName>
        <fullName evidence="4">Putative succinate dehydrogenase</fullName>
    </submittedName>
</protein>
<evidence type="ECO:0000256" key="2">
    <source>
        <dbReference type="ARBA" id="ARBA00023002"/>
    </source>
</evidence>
<dbReference type="GO" id="GO:0009055">
    <property type="term" value="F:electron transfer activity"/>
    <property type="evidence" value="ECO:0007669"/>
    <property type="project" value="TreeGrafter"/>
</dbReference>
<sequence length="88" mass="9326">MWKLHSLAGKHISKHLEHGLKYTVGRRGLVTQSQRRKATTASGLGLTYPVIDHKYDAIVVGAGGAGLRAAVGLAESGLETACISKLFV</sequence>
<evidence type="ECO:0000313" key="4">
    <source>
        <dbReference type="EMBL" id="EHK96565.1"/>
    </source>
</evidence>
<dbReference type="EMBL" id="AGUE01000237">
    <property type="protein sequence ID" value="EHK96565.1"/>
    <property type="molecule type" value="Genomic_DNA"/>
</dbReference>
<evidence type="ECO:0000313" key="5">
    <source>
        <dbReference type="Proteomes" id="UP000005446"/>
    </source>
</evidence>
<dbReference type="GO" id="GO:0005739">
    <property type="term" value="C:mitochondrion"/>
    <property type="evidence" value="ECO:0007669"/>
    <property type="project" value="GOC"/>
</dbReference>
<dbReference type="InterPro" id="IPR003953">
    <property type="entry name" value="FAD-dep_OxRdtase_2_FAD-bd"/>
</dbReference>
<evidence type="ECO:0000259" key="3">
    <source>
        <dbReference type="Pfam" id="PF00890"/>
    </source>
</evidence>
<dbReference type="GO" id="GO:0008177">
    <property type="term" value="F:succinate dehydrogenase (quinone) activity"/>
    <property type="evidence" value="ECO:0007669"/>
    <property type="project" value="TreeGrafter"/>
</dbReference>
<dbReference type="Proteomes" id="UP000005446">
    <property type="component" value="Unassembled WGS sequence"/>
</dbReference>
<dbReference type="GO" id="GO:0006121">
    <property type="term" value="P:mitochondrial electron transport, succinate to ubiquinone"/>
    <property type="evidence" value="ECO:0007669"/>
    <property type="project" value="TreeGrafter"/>
</dbReference>
<keyword evidence="1" id="KW-0285">Flavoprotein</keyword>
<keyword evidence="5" id="KW-1185">Reference proteome</keyword>
<dbReference type="InterPro" id="IPR036188">
    <property type="entry name" value="FAD/NAD-bd_sf"/>
</dbReference>
<name>H0EY03_GLAL7</name>
<gene>
    <name evidence="4" type="ORF">M7I_7698</name>
</gene>
<dbReference type="GO" id="GO:0050660">
    <property type="term" value="F:flavin adenine dinucleotide binding"/>
    <property type="evidence" value="ECO:0007669"/>
    <property type="project" value="TreeGrafter"/>
</dbReference>
<comment type="caution">
    <text evidence="4">The sequence shown here is derived from an EMBL/GenBank/DDBJ whole genome shotgun (WGS) entry which is preliminary data.</text>
</comment>
<reference evidence="4 5" key="1">
    <citation type="journal article" date="2012" name="Eukaryot. Cell">
        <title>Genome sequence of the fungus Glarea lozoyensis: the first genome sequence of a species from the Helotiaceae family.</title>
        <authorList>
            <person name="Youssar L."/>
            <person name="Gruening B.A."/>
            <person name="Erxleben A."/>
            <person name="Guenther S."/>
            <person name="Huettel W."/>
        </authorList>
    </citation>
    <scope>NUCLEOTIDE SEQUENCE [LARGE SCALE GENOMIC DNA]</scope>
    <source>
        <strain evidence="5">ATCC 74030 / MF5533</strain>
    </source>
</reference>
<dbReference type="InterPro" id="IPR030664">
    <property type="entry name" value="SdhA/FrdA/AprA"/>
</dbReference>
<feature type="domain" description="FAD-dependent oxidoreductase 2 FAD-binding" evidence="3">
    <location>
        <begin position="56"/>
        <end position="87"/>
    </location>
</feature>
<dbReference type="HOGENOM" id="CLU_2469292_0_0_1"/>
<dbReference type="AlphaFoldDB" id="H0EY03"/>
<dbReference type="SUPFAM" id="SSF51905">
    <property type="entry name" value="FAD/NAD(P)-binding domain"/>
    <property type="match status" value="1"/>
</dbReference>
<keyword evidence="2" id="KW-0560">Oxidoreductase</keyword>
<proteinExistence type="predicted"/>